<sequence length="213" mass="22809">MHLTRLILLLLVVLAANVNPVAATEGESSVSHTSSHRVLTDKIDFKAGELANSELEERGVMTSIATRFKAIFKKNSGLSNKVGSTRQSSEIVKTLEKMPIVKKLETAVKDNPTLVKALSNPESMKKLARDPQVAKLSAVLEQNNVKVTKEGINKLRSAAGNDPAKLSTLEVIDGVVGATMITAISAAVFFLLVVGTGWAAVLFVDSFLQGVER</sequence>
<evidence type="ECO:0008006" key="5">
    <source>
        <dbReference type="Google" id="ProtNLM"/>
    </source>
</evidence>
<evidence type="ECO:0000313" key="3">
    <source>
        <dbReference type="EMBL" id="EGZ15333.1"/>
    </source>
</evidence>
<feature type="transmembrane region" description="Helical" evidence="1">
    <location>
        <begin position="175"/>
        <end position="204"/>
    </location>
</feature>
<protein>
    <recommendedName>
        <fullName evidence="5">RxLR effector protein</fullName>
    </recommendedName>
</protein>
<dbReference type="EMBL" id="JH159155">
    <property type="protein sequence ID" value="EGZ15333.1"/>
    <property type="molecule type" value="Genomic_DNA"/>
</dbReference>
<evidence type="ECO:0000313" key="4">
    <source>
        <dbReference type="Proteomes" id="UP000002640"/>
    </source>
</evidence>
<proteinExistence type="predicted"/>
<accession>G4ZMI6</accession>
<dbReference type="GeneID" id="20658545"/>
<keyword evidence="1" id="KW-0472">Membrane</keyword>
<dbReference type="InParanoid" id="G4ZMI6"/>
<evidence type="ECO:0000256" key="2">
    <source>
        <dbReference type="SAM" id="SignalP"/>
    </source>
</evidence>
<dbReference type="KEGG" id="psoj:PHYSODRAFT_505873"/>
<feature type="signal peptide" evidence="2">
    <location>
        <begin position="1"/>
        <end position="23"/>
    </location>
</feature>
<dbReference type="RefSeq" id="XP_009529082.1">
    <property type="nucleotide sequence ID" value="XM_009530787.1"/>
</dbReference>
<dbReference type="Proteomes" id="UP000002640">
    <property type="component" value="Unassembled WGS sequence"/>
</dbReference>
<name>G4ZMI6_PHYSP</name>
<dbReference type="AlphaFoldDB" id="G4ZMI6"/>
<keyword evidence="2" id="KW-0732">Signal</keyword>
<feature type="chain" id="PRO_5003472229" description="RxLR effector protein" evidence="2">
    <location>
        <begin position="24"/>
        <end position="213"/>
    </location>
</feature>
<keyword evidence="1" id="KW-0812">Transmembrane</keyword>
<organism evidence="3 4">
    <name type="scientific">Phytophthora sojae (strain P6497)</name>
    <name type="common">Soybean stem and root rot agent</name>
    <name type="synonym">Phytophthora megasperma f. sp. glycines</name>
    <dbReference type="NCBI Taxonomy" id="1094619"/>
    <lineage>
        <taxon>Eukaryota</taxon>
        <taxon>Sar</taxon>
        <taxon>Stramenopiles</taxon>
        <taxon>Oomycota</taxon>
        <taxon>Peronosporomycetes</taxon>
        <taxon>Peronosporales</taxon>
        <taxon>Peronosporaceae</taxon>
        <taxon>Phytophthora</taxon>
    </lineage>
</organism>
<gene>
    <name evidence="3" type="ORF">PHYSODRAFT_505873</name>
</gene>
<keyword evidence="1" id="KW-1133">Transmembrane helix</keyword>
<reference evidence="3 4" key="1">
    <citation type="journal article" date="2006" name="Science">
        <title>Phytophthora genome sequences uncover evolutionary origins and mechanisms of pathogenesis.</title>
        <authorList>
            <person name="Tyler B.M."/>
            <person name="Tripathy S."/>
            <person name="Zhang X."/>
            <person name="Dehal P."/>
            <person name="Jiang R.H."/>
            <person name="Aerts A."/>
            <person name="Arredondo F.D."/>
            <person name="Baxter L."/>
            <person name="Bensasson D."/>
            <person name="Beynon J.L."/>
            <person name="Chapman J."/>
            <person name="Damasceno C.M."/>
            <person name="Dorrance A.E."/>
            <person name="Dou D."/>
            <person name="Dickerman A.W."/>
            <person name="Dubchak I.L."/>
            <person name="Garbelotto M."/>
            <person name="Gijzen M."/>
            <person name="Gordon S.G."/>
            <person name="Govers F."/>
            <person name="Grunwald N.J."/>
            <person name="Huang W."/>
            <person name="Ivors K.L."/>
            <person name="Jones R.W."/>
            <person name="Kamoun S."/>
            <person name="Krampis K."/>
            <person name="Lamour K.H."/>
            <person name="Lee M.K."/>
            <person name="McDonald W.H."/>
            <person name="Medina M."/>
            <person name="Meijer H.J."/>
            <person name="Nordberg E.K."/>
            <person name="Maclean D.J."/>
            <person name="Ospina-Giraldo M.D."/>
            <person name="Morris P.F."/>
            <person name="Phuntumart V."/>
            <person name="Putnam N.H."/>
            <person name="Rash S."/>
            <person name="Rose J.K."/>
            <person name="Sakihama Y."/>
            <person name="Salamov A.A."/>
            <person name="Savidor A."/>
            <person name="Scheuring C.F."/>
            <person name="Smith B.M."/>
            <person name="Sobral B.W."/>
            <person name="Terry A."/>
            <person name="Torto-Alalibo T.A."/>
            <person name="Win J."/>
            <person name="Xu Z."/>
            <person name="Zhang H."/>
            <person name="Grigoriev I.V."/>
            <person name="Rokhsar D.S."/>
            <person name="Boore J.L."/>
        </authorList>
    </citation>
    <scope>NUCLEOTIDE SEQUENCE [LARGE SCALE GENOMIC DNA]</scope>
    <source>
        <strain evidence="3 4">P6497</strain>
    </source>
</reference>
<evidence type="ECO:0000256" key="1">
    <source>
        <dbReference type="SAM" id="Phobius"/>
    </source>
</evidence>
<keyword evidence="4" id="KW-1185">Reference proteome</keyword>